<organism evidence="2">
    <name type="scientific">Tetraodon nigroviridis</name>
    <name type="common">Spotted green pufferfish</name>
    <name type="synonym">Chelonodon nigroviridis</name>
    <dbReference type="NCBI Taxonomy" id="99883"/>
    <lineage>
        <taxon>Eukaryota</taxon>
        <taxon>Metazoa</taxon>
        <taxon>Chordata</taxon>
        <taxon>Craniata</taxon>
        <taxon>Vertebrata</taxon>
        <taxon>Euteleostomi</taxon>
        <taxon>Actinopterygii</taxon>
        <taxon>Neopterygii</taxon>
        <taxon>Teleostei</taxon>
        <taxon>Neoteleostei</taxon>
        <taxon>Acanthomorphata</taxon>
        <taxon>Eupercaria</taxon>
        <taxon>Tetraodontiformes</taxon>
        <taxon>Tetradontoidea</taxon>
        <taxon>Tetraodontidae</taxon>
        <taxon>Tetraodon</taxon>
    </lineage>
</organism>
<name>Q4RC87_TETNG</name>
<accession>Q4RC87</accession>
<dbReference type="AlphaFoldDB" id="Q4RC87"/>
<sequence length="69" mass="7418">MVEMLYVSSTVLLPLLRHLLCIPGRRLRNSGLIGMYGEKSSAAQATCTGDPGLQRKKTEAAGDEIGQTI</sequence>
<protein>
    <submittedName>
        <fullName evidence="2">(spotted green pufferfish) hypothetical protein</fullName>
    </submittedName>
</protein>
<evidence type="ECO:0000256" key="1">
    <source>
        <dbReference type="SAM" id="MobiDB-lite"/>
    </source>
</evidence>
<evidence type="ECO:0000313" key="2">
    <source>
        <dbReference type="EMBL" id="CAG13996.1"/>
    </source>
</evidence>
<reference evidence="2" key="2">
    <citation type="submission" date="2004-02" db="EMBL/GenBank/DDBJ databases">
        <authorList>
            <consortium name="Genoscope"/>
            <consortium name="Whitehead Institute Centre for Genome Research"/>
        </authorList>
    </citation>
    <scope>NUCLEOTIDE SEQUENCE</scope>
</reference>
<dbReference type="KEGG" id="tng:GSTEN00037706G001"/>
<dbReference type="EMBL" id="CAAE01019533">
    <property type="protein sequence ID" value="CAG13996.1"/>
    <property type="molecule type" value="Genomic_DNA"/>
</dbReference>
<proteinExistence type="predicted"/>
<reference evidence="2" key="1">
    <citation type="journal article" date="2004" name="Nature">
        <title>Genome duplication in the teleost fish Tetraodon nigroviridis reveals the early vertebrate proto-karyotype.</title>
        <authorList>
            <person name="Jaillon O."/>
            <person name="Aury J.-M."/>
            <person name="Brunet F."/>
            <person name="Petit J.-L."/>
            <person name="Stange-Thomann N."/>
            <person name="Mauceli E."/>
            <person name="Bouneau L."/>
            <person name="Fischer C."/>
            <person name="Ozouf-Costaz C."/>
            <person name="Bernot A."/>
            <person name="Nicaud S."/>
            <person name="Jaffe D."/>
            <person name="Fisher S."/>
            <person name="Lutfalla G."/>
            <person name="Dossat C."/>
            <person name="Segurens B."/>
            <person name="Dasilva C."/>
            <person name="Salanoubat M."/>
            <person name="Levy M."/>
            <person name="Boudet N."/>
            <person name="Castellano S."/>
            <person name="Anthouard V."/>
            <person name="Jubin C."/>
            <person name="Castelli V."/>
            <person name="Katinka M."/>
            <person name="Vacherie B."/>
            <person name="Biemont C."/>
            <person name="Skalli Z."/>
            <person name="Cattolico L."/>
            <person name="Poulain J."/>
            <person name="De Berardinis V."/>
            <person name="Cruaud C."/>
            <person name="Duprat S."/>
            <person name="Brottier P."/>
            <person name="Coutanceau J.-P."/>
            <person name="Gouzy J."/>
            <person name="Parra G."/>
            <person name="Lardier G."/>
            <person name="Chapple C."/>
            <person name="McKernan K.J."/>
            <person name="McEwan P."/>
            <person name="Bosak S."/>
            <person name="Kellis M."/>
            <person name="Volff J.-N."/>
            <person name="Guigo R."/>
            <person name="Zody M.C."/>
            <person name="Mesirov J."/>
            <person name="Lindblad-Toh K."/>
            <person name="Birren B."/>
            <person name="Nusbaum C."/>
            <person name="Kahn D."/>
            <person name="Robinson-Rechavi M."/>
            <person name="Laudet V."/>
            <person name="Schachter V."/>
            <person name="Quetier F."/>
            <person name="Saurin W."/>
            <person name="Scarpelli C."/>
            <person name="Wincker P."/>
            <person name="Lander E.S."/>
            <person name="Weissenbach J."/>
            <person name="Roest Crollius H."/>
        </authorList>
    </citation>
    <scope>NUCLEOTIDE SEQUENCE [LARGE SCALE GENOMIC DNA]</scope>
</reference>
<comment type="caution">
    <text evidence="2">The sequence shown here is derived from an EMBL/GenBank/DDBJ whole genome shotgun (WGS) entry which is preliminary data.</text>
</comment>
<gene>
    <name evidence="2" type="ORF">GSTENG00037706001</name>
</gene>
<feature type="region of interest" description="Disordered" evidence="1">
    <location>
        <begin position="45"/>
        <end position="69"/>
    </location>
</feature>